<gene>
    <name evidence="1" type="ORF">HPB47_009080</name>
</gene>
<organism evidence="1 2">
    <name type="scientific">Ixodes persulcatus</name>
    <name type="common">Taiga tick</name>
    <dbReference type="NCBI Taxonomy" id="34615"/>
    <lineage>
        <taxon>Eukaryota</taxon>
        <taxon>Metazoa</taxon>
        <taxon>Ecdysozoa</taxon>
        <taxon>Arthropoda</taxon>
        <taxon>Chelicerata</taxon>
        <taxon>Arachnida</taxon>
        <taxon>Acari</taxon>
        <taxon>Parasitiformes</taxon>
        <taxon>Ixodida</taxon>
        <taxon>Ixodoidea</taxon>
        <taxon>Ixodidae</taxon>
        <taxon>Ixodinae</taxon>
        <taxon>Ixodes</taxon>
    </lineage>
</organism>
<keyword evidence="2" id="KW-1185">Reference proteome</keyword>
<dbReference type="EMBL" id="JABSTQ010011235">
    <property type="protein sequence ID" value="KAG0413747.1"/>
    <property type="molecule type" value="Genomic_DNA"/>
</dbReference>
<protein>
    <submittedName>
        <fullName evidence="1">Uncharacterized protein</fullName>
    </submittedName>
</protein>
<proteinExistence type="predicted"/>
<dbReference type="Proteomes" id="UP000805193">
    <property type="component" value="Unassembled WGS sequence"/>
</dbReference>
<reference evidence="1 2" key="1">
    <citation type="journal article" date="2020" name="Cell">
        <title>Large-Scale Comparative Analyses of Tick Genomes Elucidate Their Genetic Diversity and Vector Capacities.</title>
        <authorList>
            <consortium name="Tick Genome and Microbiome Consortium (TIGMIC)"/>
            <person name="Jia N."/>
            <person name="Wang J."/>
            <person name="Shi W."/>
            <person name="Du L."/>
            <person name="Sun Y."/>
            <person name="Zhan W."/>
            <person name="Jiang J.F."/>
            <person name="Wang Q."/>
            <person name="Zhang B."/>
            <person name="Ji P."/>
            <person name="Bell-Sakyi L."/>
            <person name="Cui X.M."/>
            <person name="Yuan T.T."/>
            <person name="Jiang B.G."/>
            <person name="Yang W.F."/>
            <person name="Lam T.T."/>
            <person name="Chang Q.C."/>
            <person name="Ding S.J."/>
            <person name="Wang X.J."/>
            <person name="Zhu J.G."/>
            <person name="Ruan X.D."/>
            <person name="Zhao L."/>
            <person name="Wei J.T."/>
            <person name="Ye R.Z."/>
            <person name="Que T.C."/>
            <person name="Du C.H."/>
            <person name="Zhou Y.H."/>
            <person name="Cheng J.X."/>
            <person name="Dai P.F."/>
            <person name="Guo W.B."/>
            <person name="Han X.H."/>
            <person name="Huang E.J."/>
            <person name="Li L.F."/>
            <person name="Wei W."/>
            <person name="Gao Y.C."/>
            <person name="Liu J.Z."/>
            <person name="Shao H.Z."/>
            <person name="Wang X."/>
            <person name="Wang C.C."/>
            <person name="Yang T.C."/>
            <person name="Huo Q.B."/>
            <person name="Li W."/>
            <person name="Chen H.Y."/>
            <person name="Chen S.E."/>
            <person name="Zhou L.G."/>
            <person name="Ni X.B."/>
            <person name="Tian J.H."/>
            <person name="Sheng Y."/>
            <person name="Liu T."/>
            <person name="Pan Y.S."/>
            <person name="Xia L.Y."/>
            <person name="Li J."/>
            <person name="Zhao F."/>
            <person name="Cao W.C."/>
        </authorList>
    </citation>
    <scope>NUCLEOTIDE SEQUENCE [LARGE SCALE GENOMIC DNA]</scope>
    <source>
        <strain evidence="1">Iper-2018</strain>
    </source>
</reference>
<accession>A0AC60P369</accession>
<sequence>MAGLAQWTPFLVTVLLLMLGNLWDECLSVLASRDPDCLRNVLILSKGYPVKEYSVTTEDGYILALQRIPWGRNQPRISKGKPPVLIVHGLLSSAADWVINYPKDSLGFILADHGFDVWLGNLRGNTYSRRHRTLSIHGRSKFWQFSFHEQGIYDIPAMVDFVLKETGMPKLFYVGHSQGTMVMFVLLSEMPEYNRKIAVFAALAPVTTITHIKSPIRLLAPMCRVSQVTLKILGVGELGKSSRLMKLVRRKACASRRPTPTDSDTTELLTTGIAAAALPVTRLYVYLTHDPAGTSVKNLVHFGQMINSKKFRKFDYGPKRNLKLYGQREPPEYPLERIRAPVALFWSPTDWMAPSRDVQGLRKRLRSLVLDYKMPIDDFGHLDFLFGTNVAVQLETEDARAIVGCQQPRCDDWVQDVASAIDTKQKPCDDFYEFVCGHWNKSHVQPNVFVDLQIRVFLSFFKRFILIDVQAPDARLADSHVKAARLFQKCAQDAIRTVDDLEYVRRFMSRYNVSWPPSKSRVPSSLVDVLVELSLDRGIHLLFELTPNVYFKKPGRYILHMAFSYQFFMEWTMVRKLIIREGRLQSYYEVMAKLLSDKTPTLQLIERVVTIDNTLITASLPTEGDRVNMSSNYVRFADLKNLTGSPSMTGKFLHAVNRLLLSDRQMTEDDEVWVHHGGYLRYLGTLLGENPESETLRGYVGLLLARYLAPAASSSIASEHTPARGLPMFYMLGHCLLNVVVTLPYIMGDLFVRWSLEETELAEISDMVTLIRNATRAGFQGKSWMDLDTRTRAVDRLADLGRFVGRPDNLTTAEMLNQHYSFLATAEGPYATMLEATRDAQSARNKDLLKSPTLFFPAINIELPTILVNAFYVPIYHIMVIPPAIMFAPFYKSGLPLAFSYGSLGHVIGHEITHAFDPELSLYNASGVREDWWTPDTRKAIDVRLQCLKDLYNQVPWAGGVNYGDTAVSENFADCGGLERVHRAYDVLGDHSVQRLGDKSYTGKQTFFISSCYKWCSSTPPAKYTEDMVKVKIYSPMKMRCNVPLMNTPEFATAFRCAAGTRMNPDKRCDVF</sequence>
<name>A0AC60P369_IXOPE</name>
<evidence type="ECO:0000313" key="2">
    <source>
        <dbReference type="Proteomes" id="UP000805193"/>
    </source>
</evidence>
<comment type="caution">
    <text evidence="1">The sequence shown here is derived from an EMBL/GenBank/DDBJ whole genome shotgun (WGS) entry which is preliminary data.</text>
</comment>
<evidence type="ECO:0000313" key="1">
    <source>
        <dbReference type="EMBL" id="KAG0413747.1"/>
    </source>
</evidence>